<reference evidence="1 2" key="1">
    <citation type="submission" date="2023-01" db="EMBL/GenBank/DDBJ databases">
        <authorList>
            <person name="Whitehead M."/>
        </authorList>
    </citation>
    <scope>NUCLEOTIDE SEQUENCE [LARGE SCALE GENOMIC DNA]</scope>
</reference>
<evidence type="ECO:0000313" key="1">
    <source>
        <dbReference type="EMBL" id="CAI6352443.1"/>
    </source>
</evidence>
<evidence type="ECO:0000313" key="2">
    <source>
        <dbReference type="Proteomes" id="UP001160148"/>
    </source>
</evidence>
<dbReference type="Proteomes" id="UP001160148">
    <property type="component" value="Unassembled WGS sequence"/>
</dbReference>
<proteinExistence type="predicted"/>
<sequence>MDIKKATLELKVIHSSLKAMSTFAKNFNSETNNQSQVRVRLEELPSISEKFEEVQSVKEELDQRSDDVVMDERAKFRERFYEVKASLLHILEAEESKKSEVTSPSYSITSSHVNNNMMKLPPIELPKFSGDWKEWTSFIDSFNVYVESEA</sequence>
<protein>
    <submittedName>
        <fullName evidence="1">Uncharacterized protein</fullName>
    </submittedName>
</protein>
<dbReference type="EMBL" id="CARXXK010000002">
    <property type="protein sequence ID" value="CAI6352443.1"/>
    <property type="molecule type" value="Genomic_DNA"/>
</dbReference>
<dbReference type="AlphaFoldDB" id="A0AAV0W9F3"/>
<gene>
    <name evidence="1" type="ORF">MEUPH1_LOCUS8685</name>
</gene>
<organism evidence="1 2">
    <name type="scientific">Macrosiphum euphorbiae</name>
    <name type="common">potato aphid</name>
    <dbReference type="NCBI Taxonomy" id="13131"/>
    <lineage>
        <taxon>Eukaryota</taxon>
        <taxon>Metazoa</taxon>
        <taxon>Ecdysozoa</taxon>
        <taxon>Arthropoda</taxon>
        <taxon>Hexapoda</taxon>
        <taxon>Insecta</taxon>
        <taxon>Pterygota</taxon>
        <taxon>Neoptera</taxon>
        <taxon>Paraneoptera</taxon>
        <taxon>Hemiptera</taxon>
        <taxon>Sternorrhyncha</taxon>
        <taxon>Aphidomorpha</taxon>
        <taxon>Aphidoidea</taxon>
        <taxon>Aphididae</taxon>
        <taxon>Macrosiphini</taxon>
        <taxon>Macrosiphum</taxon>
    </lineage>
</organism>
<comment type="caution">
    <text evidence="1">The sequence shown here is derived from an EMBL/GenBank/DDBJ whole genome shotgun (WGS) entry which is preliminary data.</text>
</comment>
<accession>A0AAV0W9F3</accession>
<keyword evidence="2" id="KW-1185">Reference proteome</keyword>
<name>A0AAV0W9F3_9HEMI</name>